<keyword evidence="3" id="KW-1185">Reference proteome</keyword>
<evidence type="ECO:0000259" key="1">
    <source>
        <dbReference type="Pfam" id="PF12834"/>
    </source>
</evidence>
<feature type="domain" description="Putative integrase N-terminal" evidence="1">
    <location>
        <begin position="41"/>
        <end position="130"/>
    </location>
</feature>
<name>A0A3A3FHZ3_9BURK</name>
<dbReference type="EMBL" id="QYUO01000002">
    <property type="protein sequence ID" value="RJF95128.1"/>
    <property type="molecule type" value="Genomic_DNA"/>
</dbReference>
<organism evidence="2 3">
    <name type="scientific">Noviherbaspirillum saxi</name>
    <dbReference type="NCBI Taxonomy" id="2320863"/>
    <lineage>
        <taxon>Bacteria</taxon>
        <taxon>Pseudomonadati</taxon>
        <taxon>Pseudomonadota</taxon>
        <taxon>Betaproteobacteria</taxon>
        <taxon>Burkholderiales</taxon>
        <taxon>Oxalobacteraceae</taxon>
        <taxon>Noviherbaspirillum</taxon>
    </lineage>
</organism>
<dbReference type="Pfam" id="PF12834">
    <property type="entry name" value="Phage_int_SAM_2"/>
    <property type="match status" value="1"/>
</dbReference>
<accession>A0A3A3FHZ3</accession>
<dbReference type="InterPro" id="IPR024457">
    <property type="entry name" value="Putative_integrase_N"/>
</dbReference>
<dbReference type="OrthoDB" id="5394387at2"/>
<proteinExistence type="predicted"/>
<evidence type="ECO:0000313" key="2">
    <source>
        <dbReference type="EMBL" id="RJF95128.1"/>
    </source>
</evidence>
<protein>
    <recommendedName>
        <fullName evidence="1">Putative integrase N-terminal domain-containing protein</fullName>
    </recommendedName>
</protein>
<dbReference type="Proteomes" id="UP000265955">
    <property type="component" value="Unassembled WGS sequence"/>
</dbReference>
<reference evidence="3" key="1">
    <citation type="submission" date="2018-09" db="EMBL/GenBank/DDBJ databases">
        <authorList>
            <person name="Zhu H."/>
        </authorList>
    </citation>
    <scope>NUCLEOTIDE SEQUENCE [LARGE SCALE GENOMIC DNA]</scope>
    <source>
        <strain evidence="3">K1R23-30</strain>
    </source>
</reference>
<dbReference type="RefSeq" id="WP_119770279.1">
    <property type="nucleotide sequence ID" value="NZ_QYUO01000002.1"/>
</dbReference>
<sequence>MINDQPPNGPVWAAVLNGLAASSHSAVMRPAQKKCKCPRLHQLEHDIREICRRNPQGPQATQADRQRTLLMCARQWFRLGVHRKRAVNLNTDNIRMLVDAWHAEQLSAATMRNRLLYLRWLARKIGKPHIVAPSNRAYGAGRGEK</sequence>
<comment type="caution">
    <text evidence="2">The sequence shown here is derived from an EMBL/GenBank/DDBJ whole genome shotgun (WGS) entry which is preliminary data.</text>
</comment>
<gene>
    <name evidence="2" type="ORF">D3871_16835</name>
</gene>
<evidence type="ECO:0000313" key="3">
    <source>
        <dbReference type="Proteomes" id="UP000265955"/>
    </source>
</evidence>
<dbReference type="AlphaFoldDB" id="A0A3A3FHZ3"/>